<dbReference type="GO" id="GO:0015629">
    <property type="term" value="C:actin cytoskeleton"/>
    <property type="evidence" value="ECO:0007669"/>
    <property type="project" value="TreeGrafter"/>
</dbReference>
<comment type="caution">
    <text evidence="6">The sequence shown here is derived from an EMBL/GenBank/DDBJ whole genome shotgun (WGS) entry which is preliminary data.</text>
</comment>
<dbReference type="GO" id="GO:0051015">
    <property type="term" value="F:actin filament binding"/>
    <property type="evidence" value="ECO:0007669"/>
    <property type="project" value="InterPro"/>
</dbReference>
<evidence type="ECO:0000256" key="1">
    <source>
        <dbReference type="ARBA" id="ARBA00022614"/>
    </source>
</evidence>
<dbReference type="Pfam" id="PF13855">
    <property type="entry name" value="LRR_8"/>
    <property type="match status" value="2"/>
</dbReference>
<evidence type="ECO:0000256" key="3">
    <source>
        <dbReference type="SAM" id="MobiDB-lite"/>
    </source>
</evidence>
<proteinExistence type="predicted"/>
<feature type="domain" description="Gelsolin-like" evidence="4">
    <location>
        <begin position="765"/>
        <end position="839"/>
    </location>
</feature>
<dbReference type="InterPro" id="IPR055414">
    <property type="entry name" value="LRR_R13L4/SHOC2-like"/>
</dbReference>
<dbReference type="Pfam" id="PF23598">
    <property type="entry name" value="LRR_14"/>
    <property type="match status" value="1"/>
</dbReference>
<feature type="compositionally biased region" description="Basic and acidic residues" evidence="3">
    <location>
        <begin position="1033"/>
        <end position="1049"/>
    </location>
</feature>
<dbReference type="SUPFAM" id="SSF55753">
    <property type="entry name" value="Actin depolymerizing proteins"/>
    <property type="match status" value="6"/>
</dbReference>
<dbReference type="InterPro" id="IPR029006">
    <property type="entry name" value="ADF-H/Gelsolin-like_dom_sf"/>
</dbReference>
<gene>
    <name evidence="6" type="ORF">SK128_020054</name>
</gene>
<feature type="compositionally biased region" description="Basic and acidic residues" evidence="3">
    <location>
        <begin position="440"/>
        <end position="486"/>
    </location>
</feature>
<dbReference type="GO" id="GO:0008154">
    <property type="term" value="P:actin polymerization or depolymerization"/>
    <property type="evidence" value="ECO:0007669"/>
    <property type="project" value="TreeGrafter"/>
</dbReference>
<sequence>MAAGGTVLPFVRGIDLTKNDFTETGIPRSIEEMSSLRWLRVNNTGISAVPDEIGNLQKLEHLSLKSNNIDKLYGAVTHLPCLRTLNVRHNKLKQSGVPSDLFQMEDLTTLDFSHNSLSEIPTGLEEAKSLLVLNLSNNNIEEIPAQVFVNCTDLLYLNVGDNRLETFPPQIRRLVHLQTLILNNNPLTHFQFRQLPSLVALQTLHMRCTQRSPANLPTNLEGLAFLADVDLSYNNLCKIPDCIYTLRNLKRLNVSDNEIVEVGTNIENWSKLEVLNLCRNQLTALPSQICKLETLRRLMVNENQLDFEGIPSGIGKIVGLEVFSAAHNHLEMIPEGLCRCPNLKKLILNSNRLVTLPEAIHFISESLEQLELAENPEMVWPPKPRGMAQGAGAAFYYIDFSLQAQLRNAGTQAAQLAATLAQQQGTAKDPIARKKRLRQFRKEQKEQDDKQEKILKGMKEIAKDEEKQKQKDKMTEERSQEVRTQRRWDEALERPPLNYQEFFDQDVGQIPGITIWEIENFLPNQIEESVYGKFYEGDCYIILHTTMDESTQNLDWQIYFWIGEKSTLDKKACSAIHAVNLRNYLGAQSRTHREEQSDESEEFLELFGHDLTYIEGGRTASGFFTVEEMEYPVRLYRIFPTHVGIHLETVACCVESLDPRHVFLLDDGKVIYIWQGSKSKKTLTTKTRLCAEKMNKEERKNLAVIHTLVEDREHNEWPQFWQALGLEEGEEEDVVLEEHVDENFVPVVPRLYQVGLGMGYLELPQVEVPEGKLIQKLLRTKNVYILDCYCDVFVWIGRKSTRLVRAAALKLSQELLKMIIRPEHAATTLVKEGTEPQVFKTKFSGWTDVIDVDFTRTAESVRKTGANLKDWCSKQETKVDLSALFTPRQQPMSLEEAQQCMDEWNDDLDSMDAFVLEGKKFVKLPENELGHFYAAECYVFLCRYWVPGEPLEDEKEEEAEPKDDFQCVVYFWQGRQASNMGWLTFTFSLQKKFESLFGDKLEVVKMHQQQEAVKFMAHFKRKFVIHNGHRKQEKSQPKVEEQSKSKETPTPKGAKGKGKTKGKAAKQKGKPVPPKVQGPKPEPELFHMRSNGSPLFTRCIQISPNAALLNSEFCFILKVPFGQDSDSGIVYVWLGEKSDEEEGRLAEEIAQEMYDPAKYSLQVVREGEEPDNFFWIGIGGSKPYDKDAAYMHHTRLFRCSNEKGYFAVSEKWSDFCQDDLADDDTMILDDGGNVFLWLGSKASEVEIKLALKSSQVYVQNMRVKQPELPRKLLCTFKGKESKKFTRCFHGWGEFKTTRE</sequence>
<dbReference type="FunFam" id="3.80.10.10:FF:000054">
    <property type="entry name" value="FLII, actin remodeling protein"/>
    <property type="match status" value="1"/>
</dbReference>
<dbReference type="GO" id="GO:0030239">
    <property type="term" value="P:myofibril assembly"/>
    <property type="evidence" value="ECO:0007669"/>
    <property type="project" value="TreeGrafter"/>
</dbReference>
<dbReference type="Gene3D" id="3.80.10.10">
    <property type="entry name" value="Ribonuclease Inhibitor"/>
    <property type="match status" value="4"/>
</dbReference>
<feature type="domain" description="Gelsolin-like" evidence="4">
    <location>
        <begin position="1213"/>
        <end position="1268"/>
    </location>
</feature>
<evidence type="ECO:0000313" key="7">
    <source>
        <dbReference type="Proteomes" id="UP001381693"/>
    </source>
</evidence>
<dbReference type="InterPro" id="IPR007123">
    <property type="entry name" value="Gelsolin-like_dom"/>
</dbReference>
<dbReference type="CDD" id="cd11292">
    <property type="entry name" value="gelsolin_S3_like"/>
    <property type="match status" value="1"/>
</dbReference>
<feature type="domain" description="Disease resistance R13L4/SHOC-2-like LRR" evidence="5">
    <location>
        <begin position="11"/>
        <end position="111"/>
    </location>
</feature>
<keyword evidence="1" id="KW-0433">Leucine-rich repeat</keyword>
<accession>A0AAN8XAH1</accession>
<dbReference type="InterPro" id="IPR007122">
    <property type="entry name" value="Villin/Gelsolin"/>
</dbReference>
<evidence type="ECO:0000259" key="5">
    <source>
        <dbReference type="Pfam" id="PF23598"/>
    </source>
</evidence>
<name>A0AAN8XAH1_HALRR</name>
<dbReference type="SMART" id="SM00262">
    <property type="entry name" value="GEL"/>
    <property type="match status" value="6"/>
</dbReference>
<reference evidence="6 7" key="1">
    <citation type="submission" date="2023-11" db="EMBL/GenBank/DDBJ databases">
        <title>Halocaridina rubra genome assembly.</title>
        <authorList>
            <person name="Smith C."/>
        </authorList>
    </citation>
    <scope>NUCLEOTIDE SEQUENCE [LARGE SCALE GENOMIC DNA]</scope>
    <source>
        <strain evidence="6">EP-1</strain>
        <tissue evidence="6">Whole</tissue>
    </source>
</reference>
<feature type="region of interest" description="Disordered" evidence="3">
    <location>
        <begin position="1027"/>
        <end position="1084"/>
    </location>
</feature>
<dbReference type="PANTHER" id="PTHR11977">
    <property type="entry name" value="VILLIN"/>
    <property type="match status" value="1"/>
</dbReference>
<organism evidence="6 7">
    <name type="scientific">Halocaridina rubra</name>
    <name type="common">Hawaiian red shrimp</name>
    <dbReference type="NCBI Taxonomy" id="373956"/>
    <lineage>
        <taxon>Eukaryota</taxon>
        <taxon>Metazoa</taxon>
        <taxon>Ecdysozoa</taxon>
        <taxon>Arthropoda</taxon>
        <taxon>Crustacea</taxon>
        <taxon>Multicrustacea</taxon>
        <taxon>Malacostraca</taxon>
        <taxon>Eumalacostraca</taxon>
        <taxon>Eucarida</taxon>
        <taxon>Decapoda</taxon>
        <taxon>Pleocyemata</taxon>
        <taxon>Caridea</taxon>
        <taxon>Atyoidea</taxon>
        <taxon>Atyidae</taxon>
        <taxon>Halocaridina</taxon>
    </lineage>
</organism>
<feature type="compositionally biased region" description="Basic residues" evidence="3">
    <location>
        <begin position="1054"/>
        <end position="1069"/>
    </location>
</feature>
<dbReference type="SMART" id="SM00369">
    <property type="entry name" value="LRR_TYP"/>
    <property type="match status" value="10"/>
</dbReference>
<keyword evidence="2" id="KW-0677">Repeat</keyword>
<dbReference type="GO" id="GO:0005634">
    <property type="term" value="C:nucleus"/>
    <property type="evidence" value="ECO:0007669"/>
    <property type="project" value="TreeGrafter"/>
</dbReference>
<dbReference type="GO" id="GO:0005546">
    <property type="term" value="F:phosphatidylinositol-4,5-bisphosphate binding"/>
    <property type="evidence" value="ECO:0007669"/>
    <property type="project" value="TreeGrafter"/>
</dbReference>
<dbReference type="Proteomes" id="UP001381693">
    <property type="component" value="Unassembled WGS sequence"/>
</dbReference>
<feature type="domain" description="Gelsolin-like" evidence="4">
    <location>
        <begin position="648"/>
        <end position="715"/>
    </location>
</feature>
<dbReference type="CDD" id="cd11280">
    <property type="entry name" value="gelsolin_like"/>
    <property type="match status" value="1"/>
</dbReference>
<dbReference type="PROSITE" id="PS51450">
    <property type="entry name" value="LRR"/>
    <property type="match status" value="2"/>
</dbReference>
<dbReference type="Pfam" id="PF00626">
    <property type="entry name" value="Gelsolin"/>
    <property type="match status" value="5"/>
</dbReference>
<dbReference type="FunFam" id="3.40.20.10:FF:000020">
    <property type="entry name" value="protein flightless-1 homolog isoform X1"/>
    <property type="match status" value="1"/>
</dbReference>
<evidence type="ECO:0000313" key="6">
    <source>
        <dbReference type="EMBL" id="KAK7075215.1"/>
    </source>
</evidence>
<dbReference type="InterPro" id="IPR001611">
    <property type="entry name" value="Leu-rich_rpt"/>
</dbReference>
<dbReference type="CDD" id="cd11288">
    <property type="entry name" value="gelsolin_S5_like"/>
    <property type="match status" value="1"/>
</dbReference>
<dbReference type="GO" id="GO:0051016">
    <property type="term" value="P:barbed-end actin filament capping"/>
    <property type="evidence" value="ECO:0007669"/>
    <property type="project" value="TreeGrafter"/>
</dbReference>
<protein>
    <submittedName>
        <fullName evidence="6">Uncharacterized protein</fullName>
    </submittedName>
</protein>
<feature type="domain" description="Gelsolin-like" evidence="4">
    <location>
        <begin position="1105"/>
        <end position="1173"/>
    </location>
</feature>
<dbReference type="PRINTS" id="PR00597">
    <property type="entry name" value="GELSOLIN"/>
</dbReference>
<dbReference type="GO" id="GO:0051014">
    <property type="term" value="P:actin filament severing"/>
    <property type="evidence" value="ECO:0007669"/>
    <property type="project" value="TreeGrafter"/>
</dbReference>
<keyword evidence="7" id="KW-1185">Reference proteome</keyword>
<dbReference type="SMART" id="SM00364">
    <property type="entry name" value="LRR_BAC"/>
    <property type="match status" value="5"/>
</dbReference>
<dbReference type="EMBL" id="JAXCGZ010011344">
    <property type="protein sequence ID" value="KAK7075215.1"/>
    <property type="molecule type" value="Genomic_DNA"/>
</dbReference>
<dbReference type="InterPro" id="IPR032675">
    <property type="entry name" value="LRR_dom_sf"/>
</dbReference>
<feature type="region of interest" description="Disordered" evidence="3">
    <location>
        <begin position="439"/>
        <end position="486"/>
    </location>
</feature>
<dbReference type="SUPFAM" id="SSF52058">
    <property type="entry name" value="L domain-like"/>
    <property type="match status" value="2"/>
</dbReference>
<dbReference type="PANTHER" id="PTHR11977:SF51">
    <property type="entry name" value="PROTEIN FLIGHTLESS-1 HOMOLOG"/>
    <property type="match status" value="1"/>
</dbReference>
<dbReference type="GO" id="GO:0005737">
    <property type="term" value="C:cytoplasm"/>
    <property type="evidence" value="ECO:0007669"/>
    <property type="project" value="TreeGrafter"/>
</dbReference>
<evidence type="ECO:0000259" key="4">
    <source>
        <dbReference type="Pfam" id="PF00626"/>
    </source>
</evidence>
<dbReference type="InterPro" id="IPR003591">
    <property type="entry name" value="Leu-rich_rpt_typical-subtyp"/>
</dbReference>
<feature type="domain" description="Gelsolin-like" evidence="4">
    <location>
        <begin position="528"/>
        <end position="604"/>
    </location>
</feature>
<dbReference type="Gene3D" id="3.40.20.10">
    <property type="entry name" value="Severin"/>
    <property type="match status" value="6"/>
</dbReference>
<dbReference type="CDD" id="cd11290">
    <property type="entry name" value="gelsolin_S1_like"/>
    <property type="match status" value="1"/>
</dbReference>
<dbReference type="CDD" id="cd11291">
    <property type="entry name" value="gelsolin_S6_like"/>
    <property type="match status" value="1"/>
</dbReference>
<evidence type="ECO:0000256" key="2">
    <source>
        <dbReference type="ARBA" id="ARBA00022737"/>
    </source>
</evidence>